<accession>A0A6L2LWQ7</accession>
<protein>
    <submittedName>
        <fullName evidence="4">Retrotransposon Orf1</fullName>
    </submittedName>
</protein>
<dbReference type="EMBL" id="BKCJ010005345">
    <property type="protein sequence ID" value="GEU66221.1"/>
    <property type="molecule type" value="Genomic_DNA"/>
</dbReference>
<sequence length="469" mass="54315">MDDLNISMEEYIEIEAEKARRRGQKFNWETVTYDKPFSKENVKFNEYVQPLLNKKNEHEKKNKEVLKQINDLDNRLLKAGQIDLTLPMLLRKEDNVNTGKQGLGFENQNDYVNPSLLNKAKELAPCLYNIDEMGKDELSDHKVISEEELKCEAEKRLKAMLKFEKQAFSKIELNRDKPKVVRKNFGPQLIEDWISDSEDEAESKPKIKKKTVKPSFAKIEFVKSKEQVKSPKKTTVKHVEKPRQNTHRPRGDQRNWNNMMSQRLESNFKMYNKACYVCGSFNHLQNDCHYQQRQFQNQKMVKLVWNYNQRVNNKILAKKTHSNAKRNMVPKAVLLKSGIVNAARQNSSKTVVLVNTARQISTAHPKSTVNVARPMSHISKTAHLTVKRPIHEKTTFTNSNVPQKVNTVRSKTVNTARPKAVINVVLGNRVYAVKASACWVWKRKTKLIDLVSQHNSASITLKKFDYIDA</sequence>
<feature type="domain" description="CCHC-type" evidence="3">
    <location>
        <begin position="275"/>
        <end position="288"/>
    </location>
</feature>
<comment type="caution">
    <text evidence="4">The sequence shown here is derived from an EMBL/GenBank/DDBJ whole genome shotgun (WGS) entry which is preliminary data.</text>
</comment>
<reference evidence="4" key="1">
    <citation type="journal article" date="2019" name="Sci. Rep.">
        <title>Draft genome of Tanacetum cinerariifolium, the natural source of mosquito coil.</title>
        <authorList>
            <person name="Yamashiro T."/>
            <person name="Shiraishi A."/>
            <person name="Satake H."/>
            <person name="Nakayama K."/>
        </authorList>
    </citation>
    <scope>NUCLEOTIDE SEQUENCE</scope>
</reference>
<evidence type="ECO:0000259" key="3">
    <source>
        <dbReference type="PROSITE" id="PS50158"/>
    </source>
</evidence>
<dbReference type="InterPro" id="IPR001878">
    <property type="entry name" value="Znf_CCHC"/>
</dbReference>
<organism evidence="4">
    <name type="scientific">Tanacetum cinerariifolium</name>
    <name type="common">Dalmatian daisy</name>
    <name type="synonym">Chrysanthemum cinerariifolium</name>
    <dbReference type="NCBI Taxonomy" id="118510"/>
    <lineage>
        <taxon>Eukaryota</taxon>
        <taxon>Viridiplantae</taxon>
        <taxon>Streptophyta</taxon>
        <taxon>Embryophyta</taxon>
        <taxon>Tracheophyta</taxon>
        <taxon>Spermatophyta</taxon>
        <taxon>Magnoliopsida</taxon>
        <taxon>eudicotyledons</taxon>
        <taxon>Gunneridae</taxon>
        <taxon>Pentapetalae</taxon>
        <taxon>asterids</taxon>
        <taxon>campanulids</taxon>
        <taxon>Asterales</taxon>
        <taxon>Asteraceae</taxon>
        <taxon>Asteroideae</taxon>
        <taxon>Anthemideae</taxon>
        <taxon>Anthemidinae</taxon>
        <taxon>Tanacetum</taxon>
    </lineage>
</organism>
<dbReference type="PROSITE" id="PS50158">
    <property type="entry name" value="ZF_CCHC"/>
    <property type="match status" value="1"/>
</dbReference>
<evidence type="ECO:0000313" key="4">
    <source>
        <dbReference type="EMBL" id="GEU66221.1"/>
    </source>
</evidence>
<feature type="compositionally biased region" description="Basic and acidic residues" evidence="2">
    <location>
        <begin position="237"/>
        <end position="253"/>
    </location>
</feature>
<dbReference type="AlphaFoldDB" id="A0A6L2LWQ7"/>
<dbReference type="GO" id="GO:0008270">
    <property type="term" value="F:zinc ion binding"/>
    <property type="evidence" value="ECO:0007669"/>
    <property type="project" value="UniProtKB-KW"/>
</dbReference>
<keyword evidence="1" id="KW-0479">Metal-binding</keyword>
<name>A0A6L2LWQ7_TANCI</name>
<keyword evidence="1" id="KW-0862">Zinc</keyword>
<proteinExistence type="predicted"/>
<evidence type="ECO:0000256" key="1">
    <source>
        <dbReference type="PROSITE-ProRule" id="PRU00047"/>
    </source>
</evidence>
<dbReference type="GO" id="GO:0003676">
    <property type="term" value="F:nucleic acid binding"/>
    <property type="evidence" value="ECO:0007669"/>
    <property type="project" value="InterPro"/>
</dbReference>
<gene>
    <name evidence="4" type="ORF">Tci_038199</name>
</gene>
<feature type="region of interest" description="Disordered" evidence="2">
    <location>
        <begin position="230"/>
        <end position="255"/>
    </location>
</feature>
<keyword evidence="1" id="KW-0863">Zinc-finger</keyword>
<evidence type="ECO:0000256" key="2">
    <source>
        <dbReference type="SAM" id="MobiDB-lite"/>
    </source>
</evidence>